<evidence type="ECO:0000256" key="14">
    <source>
        <dbReference type="PIRSR" id="PIRSR004846-1"/>
    </source>
</evidence>
<evidence type="ECO:0000256" key="13">
    <source>
        <dbReference type="ARBA" id="ARBA00078141"/>
    </source>
</evidence>
<proteinExistence type="inferred from homology"/>
<keyword evidence="5 14" id="KW-0500">Molybdenum</keyword>
<evidence type="ECO:0000256" key="4">
    <source>
        <dbReference type="ARBA" id="ARBA00022475"/>
    </source>
</evidence>
<dbReference type="GO" id="GO:0046872">
    <property type="term" value="F:metal ion binding"/>
    <property type="evidence" value="ECO:0007669"/>
    <property type="project" value="UniProtKB-KW"/>
</dbReference>
<evidence type="ECO:0000256" key="12">
    <source>
        <dbReference type="ARBA" id="ARBA00073171"/>
    </source>
</evidence>
<dbReference type="GO" id="GO:0030973">
    <property type="term" value="F:molybdate ion binding"/>
    <property type="evidence" value="ECO:0007669"/>
    <property type="project" value="TreeGrafter"/>
</dbReference>
<evidence type="ECO:0000256" key="7">
    <source>
        <dbReference type="ARBA" id="ARBA00022729"/>
    </source>
</evidence>
<evidence type="ECO:0000256" key="3">
    <source>
        <dbReference type="ARBA" id="ARBA00022448"/>
    </source>
</evidence>
<feature type="binding site" evidence="14">
    <location>
        <position position="182"/>
    </location>
    <ligand>
        <name>molybdate</name>
        <dbReference type="ChEBI" id="CHEBI:36264"/>
    </ligand>
</feature>
<evidence type="ECO:0000256" key="5">
    <source>
        <dbReference type="ARBA" id="ARBA00022505"/>
    </source>
</evidence>
<evidence type="ECO:0000256" key="9">
    <source>
        <dbReference type="ARBA" id="ARBA00023245"/>
    </source>
</evidence>
<keyword evidence="9" id="KW-0826">Tungsten</keyword>
<keyword evidence="3" id="KW-0813">Transport</keyword>
<dbReference type="Pfam" id="PF13531">
    <property type="entry name" value="SBP_bac_11"/>
    <property type="match status" value="1"/>
</dbReference>
<keyword evidence="8" id="KW-0472">Membrane</keyword>
<keyword evidence="6 14" id="KW-0479">Metal-binding</keyword>
<evidence type="ECO:0000256" key="15">
    <source>
        <dbReference type="SAM" id="SignalP"/>
    </source>
</evidence>
<feature type="binding site" evidence="14">
    <location>
        <position position="52"/>
    </location>
    <ligand>
        <name>molybdate</name>
        <dbReference type="ChEBI" id="CHEBI:36264"/>
    </ligand>
</feature>
<feature type="signal peptide" evidence="15">
    <location>
        <begin position="1"/>
        <end position="21"/>
    </location>
</feature>
<evidence type="ECO:0000256" key="2">
    <source>
        <dbReference type="ARBA" id="ARBA00009175"/>
    </source>
</evidence>
<dbReference type="NCBIfam" id="TIGR01256">
    <property type="entry name" value="modA"/>
    <property type="match status" value="1"/>
</dbReference>
<evidence type="ECO:0000256" key="11">
    <source>
        <dbReference type="ARBA" id="ARBA00062515"/>
    </source>
</evidence>
<dbReference type="EMBL" id="VFOQ01000004">
    <property type="protein sequence ID" value="TQL56227.1"/>
    <property type="molecule type" value="Genomic_DNA"/>
</dbReference>
<evidence type="ECO:0000256" key="8">
    <source>
        <dbReference type="ARBA" id="ARBA00023136"/>
    </source>
</evidence>
<keyword evidence="17" id="KW-1185">Reference proteome</keyword>
<dbReference type="PANTHER" id="PTHR30632">
    <property type="entry name" value="MOLYBDATE-BINDING PERIPLASMIC PROTEIN"/>
    <property type="match status" value="1"/>
</dbReference>
<dbReference type="FunFam" id="3.40.190.10:FF:000030">
    <property type="entry name" value="Molybdate ABC transporter substrate-binding protein"/>
    <property type="match status" value="1"/>
</dbReference>
<reference evidence="16 17" key="1">
    <citation type="submission" date="2019-06" db="EMBL/GenBank/DDBJ databases">
        <title>Sequencing the genomes of 1000 actinobacteria strains.</title>
        <authorList>
            <person name="Klenk H.-P."/>
        </authorList>
    </citation>
    <scope>NUCLEOTIDE SEQUENCE [LARGE SCALE GENOMIC DNA]</scope>
    <source>
        <strain evidence="16 17">DSM 18082</strain>
    </source>
</reference>
<evidence type="ECO:0000256" key="1">
    <source>
        <dbReference type="ARBA" id="ARBA00004193"/>
    </source>
</evidence>
<sequence>MNAPRRSVLTGLAAGAVLALAACGTSGSSSATTAQGSSSSVGGTVTVFAAASLKEAFTNLGTRFEEQHPGTHVVFSFGPSSGLAQQVTQGAPADVFASASTKNMDQVVQAGAATTPTPFASNQMEIAVPPDNPAHVAGVKDLARSGVKVALCQAQVPCGATAAKVFDNAGVTVTPVTEEVDVKSVLAKVSLGEVDAGVVYVTDVRAAGSKVKGILIPAAVNASTSYPIATLVKAPNPAGAKAFTDLVLSAAGQQVLAADGFAKP</sequence>
<dbReference type="Gene3D" id="3.40.190.10">
    <property type="entry name" value="Periplasmic binding protein-like II"/>
    <property type="match status" value="2"/>
</dbReference>
<feature type="binding site" evidence="14">
    <location>
        <position position="200"/>
    </location>
    <ligand>
        <name>molybdate</name>
        <dbReference type="ChEBI" id="CHEBI:36264"/>
    </ligand>
</feature>
<comment type="caution">
    <text evidence="16">The sequence shown here is derived from an EMBL/GenBank/DDBJ whole genome shotgun (WGS) entry which is preliminary data.</text>
</comment>
<keyword evidence="7 15" id="KW-0732">Signal</keyword>
<dbReference type="RefSeq" id="WP_141790731.1">
    <property type="nucleotide sequence ID" value="NZ_BAAAKX010000008.1"/>
</dbReference>
<dbReference type="PIRSF" id="PIRSF004846">
    <property type="entry name" value="ModA"/>
    <property type="match status" value="1"/>
</dbReference>
<feature type="binding site" evidence="14">
    <location>
        <position position="80"/>
    </location>
    <ligand>
        <name>molybdate</name>
        <dbReference type="ChEBI" id="CHEBI:36264"/>
    </ligand>
</feature>
<evidence type="ECO:0000256" key="6">
    <source>
        <dbReference type="ARBA" id="ARBA00022723"/>
    </source>
</evidence>
<dbReference type="PANTHER" id="PTHR30632:SF0">
    <property type="entry name" value="SULFATE-BINDING PROTEIN"/>
    <property type="match status" value="1"/>
</dbReference>
<comment type="subcellular location">
    <subcellularLocation>
        <location evidence="1">Cell membrane</location>
        <topology evidence="1">Lipid-anchor</topology>
    </subcellularLocation>
</comment>
<dbReference type="CDD" id="cd13538">
    <property type="entry name" value="PBP2_ModA_like_1"/>
    <property type="match status" value="1"/>
</dbReference>
<dbReference type="OrthoDB" id="9785015at2"/>
<gene>
    <name evidence="16" type="ORF">FB474_4154</name>
</gene>
<dbReference type="Proteomes" id="UP000319514">
    <property type="component" value="Unassembled WGS sequence"/>
</dbReference>
<accession>A0A542Z7A6</accession>
<dbReference type="PROSITE" id="PS51257">
    <property type="entry name" value="PROKAR_LIPOPROTEIN"/>
    <property type="match status" value="1"/>
</dbReference>
<comment type="similarity">
    <text evidence="2">Belongs to the bacterial solute-binding protein ModA family.</text>
</comment>
<name>A0A542Z7A6_9MICO</name>
<evidence type="ECO:0000256" key="10">
    <source>
        <dbReference type="ARBA" id="ARBA00056002"/>
    </source>
</evidence>
<dbReference type="SUPFAM" id="SSF53850">
    <property type="entry name" value="Periplasmic binding protein-like II"/>
    <property type="match status" value="1"/>
</dbReference>
<dbReference type="InterPro" id="IPR006311">
    <property type="entry name" value="TAT_signal"/>
</dbReference>
<feature type="chain" id="PRO_5038818298" description="Molybdate-binding protein ModA" evidence="15">
    <location>
        <begin position="22"/>
        <end position="264"/>
    </location>
</feature>
<dbReference type="GO" id="GO:0005886">
    <property type="term" value="C:plasma membrane"/>
    <property type="evidence" value="ECO:0007669"/>
    <property type="project" value="UniProtKB-SubCell"/>
</dbReference>
<dbReference type="AlphaFoldDB" id="A0A542Z7A6"/>
<organism evidence="16 17">
    <name type="scientific">Oryzihumus leptocrescens</name>
    <dbReference type="NCBI Taxonomy" id="297536"/>
    <lineage>
        <taxon>Bacteria</taxon>
        <taxon>Bacillati</taxon>
        <taxon>Actinomycetota</taxon>
        <taxon>Actinomycetes</taxon>
        <taxon>Micrococcales</taxon>
        <taxon>Intrasporangiaceae</taxon>
        <taxon>Oryzihumus</taxon>
    </lineage>
</organism>
<dbReference type="GO" id="GO:0015689">
    <property type="term" value="P:molybdate ion transport"/>
    <property type="evidence" value="ECO:0007669"/>
    <property type="project" value="InterPro"/>
</dbReference>
<evidence type="ECO:0000313" key="16">
    <source>
        <dbReference type="EMBL" id="TQL56227.1"/>
    </source>
</evidence>
<dbReference type="InterPro" id="IPR050682">
    <property type="entry name" value="ModA/WtpA"/>
</dbReference>
<protein>
    <recommendedName>
        <fullName evidence="12">Molybdate-binding protein ModA</fullName>
    </recommendedName>
    <alternativeName>
        <fullName evidence="13">Molybdate/tungstate-binding protein ModA</fullName>
    </alternativeName>
</protein>
<comment type="function">
    <text evidence="10">Involved in the transport of molybdenum into the cell. Part of the binding-protein-dependent transport system ModABCD.</text>
</comment>
<comment type="subunit">
    <text evidence="11">The complex is composed of two ATP-binding proteins (ModC), two transmembrane proteins (ModB) and a solute-binding protein (ModA).</text>
</comment>
<evidence type="ECO:0000313" key="17">
    <source>
        <dbReference type="Proteomes" id="UP000319514"/>
    </source>
</evidence>
<dbReference type="PROSITE" id="PS51318">
    <property type="entry name" value="TAT"/>
    <property type="match status" value="1"/>
</dbReference>
<keyword evidence="4" id="KW-1003">Cell membrane</keyword>
<dbReference type="InterPro" id="IPR005950">
    <property type="entry name" value="ModA"/>
</dbReference>